<sequence length="156" mass="16732">MAQSESEVPEESDGSEVVEPKPDPERAQQTTNSLYWVCAAVSLLVGVFQYSRVLADPGAAGVLGWVGLAVVTLLLLGLAGLYVLCALERVTLKDRVLGRFDLFQVSTLLLVVTILVAVLIPPRSTTALSLLLPWGIGYWLYHLVAPQPDGDSSAEV</sequence>
<keyword evidence="2" id="KW-0812">Transmembrane</keyword>
<evidence type="ECO:0000313" key="6">
    <source>
        <dbReference type="Proteomes" id="UP000553957"/>
    </source>
</evidence>
<feature type="compositionally biased region" description="Acidic residues" evidence="1">
    <location>
        <begin position="7"/>
        <end position="16"/>
    </location>
</feature>
<organism evidence="4 5">
    <name type="scientific">Kribbella sandramycini</name>
    <dbReference type="NCBI Taxonomy" id="60450"/>
    <lineage>
        <taxon>Bacteria</taxon>
        <taxon>Bacillati</taxon>
        <taxon>Actinomycetota</taxon>
        <taxon>Actinomycetes</taxon>
        <taxon>Propionibacteriales</taxon>
        <taxon>Kribbellaceae</taxon>
        <taxon>Kribbella</taxon>
    </lineage>
</organism>
<dbReference type="EMBL" id="JACHKF010000001">
    <property type="protein sequence ID" value="MBB6565472.1"/>
    <property type="molecule type" value="Genomic_DNA"/>
</dbReference>
<evidence type="ECO:0000256" key="2">
    <source>
        <dbReference type="SAM" id="Phobius"/>
    </source>
</evidence>
<accession>A0A7Y4KZX6</accession>
<proteinExistence type="predicted"/>
<comment type="caution">
    <text evidence="4">The sequence shown here is derived from an EMBL/GenBank/DDBJ whole genome shotgun (WGS) entry which is preliminary data.</text>
</comment>
<dbReference type="Proteomes" id="UP000534306">
    <property type="component" value="Unassembled WGS sequence"/>
</dbReference>
<keyword evidence="2" id="KW-0472">Membrane</keyword>
<name>A0A7Y4KZX6_9ACTN</name>
<keyword evidence="2" id="KW-1133">Transmembrane helix</keyword>
<dbReference type="RefSeq" id="WP_171674222.1">
    <property type="nucleotide sequence ID" value="NZ_BAAAGT010000001.1"/>
</dbReference>
<reference evidence="3 6" key="2">
    <citation type="submission" date="2020-08" db="EMBL/GenBank/DDBJ databases">
        <title>Sequencing the genomes of 1000 actinobacteria strains.</title>
        <authorList>
            <person name="Klenk H.-P."/>
        </authorList>
    </citation>
    <scope>NUCLEOTIDE SEQUENCE [LARGE SCALE GENOMIC DNA]</scope>
    <source>
        <strain evidence="3 6">DSM 15626</strain>
    </source>
</reference>
<evidence type="ECO:0000313" key="5">
    <source>
        <dbReference type="Proteomes" id="UP000534306"/>
    </source>
</evidence>
<gene>
    <name evidence="3" type="ORF">HNR71_001109</name>
    <name evidence="4" type="ORF">HPO96_15940</name>
</gene>
<dbReference type="EMBL" id="JABJRC010000003">
    <property type="protein sequence ID" value="NOL41739.1"/>
    <property type="molecule type" value="Genomic_DNA"/>
</dbReference>
<protein>
    <submittedName>
        <fullName evidence="4">Uncharacterized protein</fullName>
    </submittedName>
</protein>
<feature type="transmembrane region" description="Helical" evidence="2">
    <location>
        <begin position="96"/>
        <end position="120"/>
    </location>
</feature>
<dbReference type="Proteomes" id="UP000553957">
    <property type="component" value="Unassembled WGS sequence"/>
</dbReference>
<evidence type="ECO:0000256" key="1">
    <source>
        <dbReference type="SAM" id="MobiDB-lite"/>
    </source>
</evidence>
<dbReference type="AlphaFoldDB" id="A0A7Y4KZX6"/>
<feature type="region of interest" description="Disordered" evidence="1">
    <location>
        <begin position="1"/>
        <end position="26"/>
    </location>
</feature>
<reference evidence="4 5" key="1">
    <citation type="submission" date="2020-05" db="EMBL/GenBank/DDBJ databases">
        <title>Genome sequence of Kribbella sandramycini ATCC 39419.</title>
        <authorList>
            <person name="Maclea K.S."/>
            <person name="Fair J.L."/>
        </authorList>
    </citation>
    <scope>NUCLEOTIDE SEQUENCE [LARGE SCALE GENOMIC DNA]</scope>
    <source>
        <strain evidence="4 5">ATCC 39419</strain>
    </source>
</reference>
<feature type="transmembrane region" description="Helical" evidence="2">
    <location>
        <begin position="62"/>
        <end position="84"/>
    </location>
</feature>
<evidence type="ECO:0000313" key="4">
    <source>
        <dbReference type="EMBL" id="NOL41739.1"/>
    </source>
</evidence>
<evidence type="ECO:0000313" key="3">
    <source>
        <dbReference type="EMBL" id="MBB6565472.1"/>
    </source>
</evidence>
<keyword evidence="5" id="KW-1185">Reference proteome</keyword>
<feature type="transmembrane region" description="Helical" evidence="2">
    <location>
        <begin position="33"/>
        <end position="50"/>
    </location>
</feature>